<reference evidence="2" key="2">
    <citation type="submission" date="2021-04" db="EMBL/GenBank/DDBJ databases">
        <authorList>
            <person name="Gilroy R."/>
        </authorList>
    </citation>
    <scope>NUCLEOTIDE SEQUENCE</scope>
    <source>
        <strain evidence="2">ChiHejej3B27-3195</strain>
    </source>
</reference>
<protein>
    <submittedName>
        <fullName evidence="2">Stage II sporulation protein M</fullName>
    </submittedName>
</protein>
<feature type="transmembrane region" description="Helical" evidence="1">
    <location>
        <begin position="75"/>
        <end position="98"/>
    </location>
</feature>
<dbReference type="Proteomes" id="UP000824151">
    <property type="component" value="Unassembled WGS sequence"/>
</dbReference>
<sequence length="187" mass="19618">MSSPTQVDGRTRRRRHLPIAITLTGTVLLFLVGLLTGYASHDGLSHLAADPETIDETTWTFSSILARNAGVALSLYTGTISLGLTTIITLPVLGLYIGATARIGIESVGWWAVAGSAGWYVGPEFLGCLIAAAGGLYPLVSASLPFDSEVPRWKRYLQAAPGSLLLLSLSVGLIILGAGIEILVIDS</sequence>
<dbReference type="AlphaFoldDB" id="A0A9D1S1N5"/>
<feature type="transmembrane region" description="Helical" evidence="1">
    <location>
        <begin position="160"/>
        <end position="185"/>
    </location>
</feature>
<dbReference type="EMBL" id="DXGD01000184">
    <property type="protein sequence ID" value="HIW99499.1"/>
    <property type="molecule type" value="Genomic_DNA"/>
</dbReference>
<keyword evidence="1" id="KW-0812">Transmembrane</keyword>
<proteinExistence type="predicted"/>
<feature type="transmembrane region" description="Helical" evidence="1">
    <location>
        <begin position="20"/>
        <end position="39"/>
    </location>
</feature>
<evidence type="ECO:0000313" key="2">
    <source>
        <dbReference type="EMBL" id="HIW99499.1"/>
    </source>
</evidence>
<organism evidence="2 3">
    <name type="scientific">Candidatus Nesterenkonia stercoripullorum</name>
    <dbReference type="NCBI Taxonomy" id="2838701"/>
    <lineage>
        <taxon>Bacteria</taxon>
        <taxon>Bacillati</taxon>
        <taxon>Actinomycetota</taxon>
        <taxon>Actinomycetes</taxon>
        <taxon>Micrococcales</taxon>
        <taxon>Micrococcaceae</taxon>
        <taxon>Nesterenkonia</taxon>
    </lineage>
</organism>
<name>A0A9D1S1N5_9MICC</name>
<reference evidence="2" key="1">
    <citation type="journal article" date="2021" name="PeerJ">
        <title>Extensive microbial diversity within the chicken gut microbiome revealed by metagenomics and culture.</title>
        <authorList>
            <person name="Gilroy R."/>
            <person name="Ravi A."/>
            <person name="Getino M."/>
            <person name="Pursley I."/>
            <person name="Horton D.L."/>
            <person name="Alikhan N.F."/>
            <person name="Baker D."/>
            <person name="Gharbi K."/>
            <person name="Hall N."/>
            <person name="Watson M."/>
            <person name="Adriaenssens E.M."/>
            <person name="Foster-Nyarko E."/>
            <person name="Jarju S."/>
            <person name="Secka A."/>
            <person name="Antonio M."/>
            <person name="Oren A."/>
            <person name="Chaudhuri R.R."/>
            <person name="La Ragione R."/>
            <person name="Hildebrand F."/>
            <person name="Pallen M.J."/>
        </authorList>
    </citation>
    <scope>NUCLEOTIDE SEQUENCE</scope>
    <source>
        <strain evidence="2">ChiHejej3B27-3195</strain>
    </source>
</reference>
<comment type="caution">
    <text evidence="2">The sequence shown here is derived from an EMBL/GenBank/DDBJ whole genome shotgun (WGS) entry which is preliminary data.</text>
</comment>
<evidence type="ECO:0000313" key="3">
    <source>
        <dbReference type="Proteomes" id="UP000824151"/>
    </source>
</evidence>
<evidence type="ECO:0000256" key="1">
    <source>
        <dbReference type="SAM" id="Phobius"/>
    </source>
</evidence>
<feature type="transmembrane region" description="Helical" evidence="1">
    <location>
        <begin position="110"/>
        <end position="140"/>
    </location>
</feature>
<keyword evidence="1" id="KW-0472">Membrane</keyword>
<gene>
    <name evidence="2" type="ORF">H9871_05090</name>
</gene>
<keyword evidence="1" id="KW-1133">Transmembrane helix</keyword>
<accession>A0A9D1S1N5</accession>